<gene>
    <name evidence="3" type="ORF">HNQ64_002761</name>
</gene>
<dbReference type="FunFam" id="3.60.15.10:FF:000030">
    <property type="entry name" value="Metallo-beta-lactamase family protein"/>
    <property type="match status" value="1"/>
</dbReference>
<dbReference type="GO" id="GO:0004416">
    <property type="term" value="F:hydroxyacylglutathione hydrolase activity"/>
    <property type="evidence" value="ECO:0007669"/>
    <property type="project" value="UniProtKB-EC"/>
</dbReference>
<dbReference type="Proteomes" id="UP000534294">
    <property type="component" value="Unassembled WGS sequence"/>
</dbReference>
<keyword evidence="4" id="KW-1185">Reference proteome</keyword>
<dbReference type="PROSITE" id="PS50206">
    <property type="entry name" value="RHODANESE_3"/>
    <property type="match status" value="1"/>
</dbReference>
<dbReference type="Gene3D" id="3.60.15.10">
    <property type="entry name" value="Ribonuclease Z/Hydroxyacylglutathione hydrolase-like"/>
    <property type="match status" value="1"/>
</dbReference>
<evidence type="ECO:0000259" key="2">
    <source>
        <dbReference type="PROSITE" id="PS50206"/>
    </source>
</evidence>
<dbReference type="SUPFAM" id="SSF52821">
    <property type="entry name" value="Rhodanese/Cell cycle control phosphatase"/>
    <property type="match status" value="2"/>
</dbReference>
<keyword evidence="3" id="KW-0378">Hydrolase</keyword>
<organism evidence="3 4">
    <name type="scientific">Prosthecobacter dejongeii</name>
    <dbReference type="NCBI Taxonomy" id="48465"/>
    <lineage>
        <taxon>Bacteria</taxon>
        <taxon>Pseudomonadati</taxon>
        <taxon>Verrucomicrobiota</taxon>
        <taxon>Verrucomicrobiia</taxon>
        <taxon>Verrucomicrobiales</taxon>
        <taxon>Verrucomicrobiaceae</taxon>
        <taxon>Prosthecobacter</taxon>
    </lineage>
</organism>
<dbReference type="InterPro" id="IPR001763">
    <property type="entry name" value="Rhodanese-like_dom"/>
</dbReference>
<dbReference type="Pfam" id="PF00753">
    <property type="entry name" value="Lactamase_B"/>
    <property type="match status" value="1"/>
</dbReference>
<dbReference type="PANTHER" id="PTHR43084">
    <property type="entry name" value="PERSULFIDE DIOXYGENASE ETHE1"/>
    <property type="match status" value="1"/>
</dbReference>
<dbReference type="Pfam" id="PF00581">
    <property type="entry name" value="Rhodanese"/>
    <property type="match status" value="1"/>
</dbReference>
<keyword evidence="1" id="KW-0479">Metal-binding</keyword>
<dbReference type="GO" id="GO:0006749">
    <property type="term" value="P:glutathione metabolic process"/>
    <property type="evidence" value="ECO:0007669"/>
    <property type="project" value="InterPro"/>
</dbReference>
<dbReference type="InterPro" id="IPR001279">
    <property type="entry name" value="Metallo-B-lactamas"/>
</dbReference>
<proteinExistence type="predicted"/>
<evidence type="ECO:0000313" key="4">
    <source>
        <dbReference type="Proteomes" id="UP000534294"/>
    </source>
</evidence>
<name>A0A7W7YLM7_9BACT</name>
<evidence type="ECO:0000256" key="1">
    <source>
        <dbReference type="ARBA" id="ARBA00022723"/>
    </source>
</evidence>
<accession>A0A7W7YLM7</accession>
<dbReference type="SUPFAM" id="SSF56281">
    <property type="entry name" value="Metallo-hydrolase/oxidoreductase"/>
    <property type="match status" value="1"/>
</dbReference>
<dbReference type="SMART" id="SM00849">
    <property type="entry name" value="Lactamase_B"/>
    <property type="match status" value="1"/>
</dbReference>
<dbReference type="CDD" id="cd00158">
    <property type="entry name" value="RHOD"/>
    <property type="match status" value="1"/>
</dbReference>
<dbReference type="RefSeq" id="WP_184209387.1">
    <property type="nucleotide sequence ID" value="NZ_JACHIF010000005.1"/>
</dbReference>
<dbReference type="EC" id="3.1.2.6" evidence="3"/>
<dbReference type="InterPro" id="IPR051682">
    <property type="entry name" value="Mito_Persulfide_Diox"/>
</dbReference>
<dbReference type="InterPro" id="IPR036866">
    <property type="entry name" value="RibonucZ/Hydroxyglut_hydro"/>
</dbReference>
<feature type="domain" description="Rhodanese" evidence="2">
    <location>
        <begin position="393"/>
        <end position="480"/>
    </location>
</feature>
<dbReference type="CDD" id="cd07724">
    <property type="entry name" value="POD-like_MBL-fold"/>
    <property type="match status" value="1"/>
</dbReference>
<dbReference type="InterPro" id="IPR044528">
    <property type="entry name" value="POD-like_MBL-fold"/>
</dbReference>
<dbReference type="GO" id="GO:0050313">
    <property type="term" value="F:sulfur dioxygenase activity"/>
    <property type="evidence" value="ECO:0007669"/>
    <property type="project" value="InterPro"/>
</dbReference>
<dbReference type="InterPro" id="IPR036873">
    <property type="entry name" value="Rhodanese-like_dom_sf"/>
</dbReference>
<evidence type="ECO:0000313" key="3">
    <source>
        <dbReference type="EMBL" id="MBB5038498.1"/>
    </source>
</evidence>
<dbReference type="SMART" id="SM00450">
    <property type="entry name" value="RHOD"/>
    <property type="match status" value="1"/>
</dbReference>
<sequence>MFLRQITDSSLAQNAYLIGCQRTGEAVIVDPERDVDRYLKLAAENDLRITAVAETHIHADYLSGARELMERHGVKAYLSAEGGPEWQFEWAQGSPQAQFLRDGDSFHVGNIELTAVLSAGHTPEHLSYLVTDHGHGATEPMALLSGDFIFVGDVGRPDLLETAAGQTGVMEASARTLYASLRSTERLPEHLQILPAHGAGSACGKALGAVPSSVLGYERRFNPALNEALTESEDEFVKDILTGQPEPPLYFARMKRDNRAGPALLPEGRLPQPRHLTAMEVPAYLAESRVVVLDLRADRTSFLQRHIQGALLAPLAGGKLPIAAGSYVEEGVRILLIVQNAAEVEEAVRQLIRIGLDQVTAWMTVAEMEEIRDGLMTAQPYITPEQLQGALAADPDALVLDVRGADEYAERHVQGARNIAYTRLAARLSEVPGDRRIYVHCGSGLRASLAVAFLASQGRDVVLVDGAFAKISIEIKTTSA</sequence>
<dbReference type="PANTHER" id="PTHR43084:SF1">
    <property type="entry name" value="PERSULFIDE DIOXYGENASE ETHE1, MITOCHONDRIAL"/>
    <property type="match status" value="1"/>
</dbReference>
<dbReference type="EMBL" id="JACHIF010000005">
    <property type="protein sequence ID" value="MBB5038498.1"/>
    <property type="molecule type" value="Genomic_DNA"/>
</dbReference>
<dbReference type="Gene3D" id="3.40.250.10">
    <property type="entry name" value="Rhodanese-like domain"/>
    <property type="match status" value="2"/>
</dbReference>
<dbReference type="GO" id="GO:0070813">
    <property type="term" value="P:hydrogen sulfide metabolic process"/>
    <property type="evidence" value="ECO:0007669"/>
    <property type="project" value="TreeGrafter"/>
</dbReference>
<protein>
    <submittedName>
        <fullName evidence="3">Hydroxyacylglutathione hydrolase</fullName>
        <ecNumber evidence="3">3.1.2.6</ecNumber>
    </submittedName>
</protein>
<reference evidence="3 4" key="1">
    <citation type="submission" date="2020-08" db="EMBL/GenBank/DDBJ databases">
        <title>Genomic Encyclopedia of Type Strains, Phase IV (KMG-IV): sequencing the most valuable type-strain genomes for metagenomic binning, comparative biology and taxonomic classification.</title>
        <authorList>
            <person name="Goeker M."/>
        </authorList>
    </citation>
    <scope>NUCLEOTIDE SEQUENCE [LARGE SCALE GENOMIC DNA]</scope>
    <source>
        <strain evidence="3 4">DSM 12251</strain>
    </source>
</reference>
<dbReference type="AlphaFoldDB" id="A0A7W7YLM7"/>
<dbReference type="GO" id="GO:0046872">
    <property type="term" value="F:metal ion binding"/>
    <property type="evidence" value="ECO:0007669"/>
    <property type="project" value="UniProtKB-KW"/>
</dbReference>
<comment type="caution">
    <text evidence="3">The sequence shown here is derived from an EMBL/GenBank/DDBJ whole genome shotgun (WGS) entry which is preliminary data.</text>
</comment>